<evidence type="ECO:0000256" key="5">
    <source>
        <dbReference type="SAM" id="SignalP"/>
    </source>
</evidence>
<dbReference type="InterPro" id="IPR018053">
    <property type="entry name" value="Glyco_hydro_32_AS"/>
</dbReference>
<feature type="signal peptide" evidence="5">
    <location>
        <begin position="1"/>
        <end position="21"/>
    </location>
</feature>
<comment type="caution">
    <text evidence="9">The sequence shown here is derived from an EMBL/GenBank/DDBJ whole genome shotgun (WGS) entry which is preliminary data.</text>
</comment>
<dbReference type="CDD" id="cd18622">
    <property type="entry name" value="GH32_Inu-like"/>
    <property type="match status" value="1"/>
</dbReference>
<keyword evidence="3 4" id="KW-0326">Glycosidase</keyword>
<dbReference type="GO" id="GO:0005987">
    <property type="term" value="P:sucrose catabolic process"/>
    <property type="evidence" value="ECO:0007669"/>
    <property type="project" value="TreeGrafter"/>
</dbReference>
<dbReference type="AlphaFoldDB" id="A0A6L5XC77"/>
<accession>A0A6L5XC77</accession>
<evidence type="ECO:0000259" key="6">
    <source>
        <dbReference type="Pfam" id="PF00251"/>
    </source>
</evidence>
<dbReference type="Pfam" id="PF16352">
    <property type="entry name" value="DUF4980"/>
    <property type="match status" value="1"/>
</dbReference>
<dbReference type="Pfam" id="PF00251">
    <property type="entry name" value="Glyco_hydro_32N"/>
    <property type="match status" value="1"/>
</dbReference>
<feature type="domain" description="Glycosyl hydrolase family 32 N-terminal" evidence="6">
    <location>
        <begin position="143"/>
        <end position="436"/>
    </location>
</feature>
<evidence type="ECO:0000256" key="1">
    <source>
        <dbReference type="ARBA" id="ARBA00009902"/>
    </source>
</evidence>
<reference evidence="9 10" key="1">
    <citation type="submission" date="2019-08" db="EMBL/GenBank/DDBJ databases">
        <title>In-depth cultivation of the pig gut microbiome towards novel bacterial diversity and tailored functional studies.</title>
        <authorList>
            <person name="Wylensek D."/>
            <person name="Hitch T.C.A."/>
            <person name="Clavel T."/>
        </authorList>
    </citation>
    <scope>NUCLEOTIDE SEQUENCE [LARGE SCALE GENOMIC DNA]</scope>
    <source>
        <strain evidence="9 10">Oil-RF-744-WCA-WT-10</strain>
    </source>
</reference>
<dbReference type="EMBL" id="VULT01000006">
    <property type="protein sequence ID" value="MSS17227.1"/>
    <property type="molecule type" value="Genomic_DNA"/>
</dbReference>
<protein>
    <submittedName>
        <fullName evidence="9">DUF4980 domain-containing protein</fullName>
    </submittedName>
</protein>
<dbReference type="Gene3D" id="2.60.120.560">
    <property type="entry name" value="Exo-inulinase, domain 1"/>
    <property type="match status" value="1"/>
</dbReference>
<dbReference type="RefSeq" id="WP_154326522.1">
    <property type="nucleotide sequence ID" value="NZ_CP045696.1"/>
</dbReference>
<evidence type="ECO:0000259" key="8">
    <source>
        <dbReference type="Pfam" id="PF16352"/>
    </source>
</evidence>
<dbReference type="PROSITE" id="PS00609">
    <property type="entry name" value="GLYCOSYL_HYDROL_F32"/>
    <property type="match status" value="1"/>
</dbReference>
<dbReference type="InterPro" id="IPR013148">
    <property type="entry name" value="Glyco_hydro_32_N"/>
</dbReference>
<proteinExistence type="inferred from homology"/>
<dbReference type="InterPro" id="IPR001362">
    <property type="entry name" value="Glyco_hydro_32"/>
</dbReference>
<name>A0A6L5XC77_9BACT</name>
<evidence type="ECO:0000256" key="4">
    <source>
        <dbReference type="RuleBase" id="RU362110"/>
    </source>
</evidence>
<feature type="chain" id="PRO_5026814229" evidence="5">
    <location>
        <begin position="22"/>
        <end position="569"/>
    </location>
</feature>
<evidence type="ECO:0000256" key="2">
    <source>
        <dbReference type="ARBA" id="ARBA00022801"/>
    </source>
</evidence>
<dbReference type="Pfam" id="PF08244">
    <property type="entry name" value="Glyco_hydro_32C"/>
    <property type="match status" value="1"/>
</dbReference>
<feature type="domain" description="DUF4980" evidence="8">
    <location>
        <begin position="34"/>
        <end position="142"/>
    </location>
</feature>
<keyword evidence="2 4" id="KW-0378">Hydrolase</keyword>
<gene>
    <name evidence="9" type="ORF">FYJ29_05545</name>
</gene>
<evidence type="ECO:0000313" key="9">
    <source>
        <dbReference type="EMBL" id="MSS17227.1"/>
    </source>
</evidence>
<sequence>MSYKLLIAATALLMGTCSLWAKSTQWYTRHILSGNHAMVSVEAAKRYVLIPVEEKENIAKLRVIVDNKCLQTLNIRIATGTPDYYVPLDLKRFGTAHPILLDFLFSNNYRDVGNIEDFSCWQHMKVSDTFDTANREVYRPAYHHTPVWGWMNDPNGMFYQNGVWHLYFQYNPYGSTWENLSWGHATSRDLVHWKNEGTPIEPDALGAIFSGSAVVDSMSTAGFGQGAIMAMYTSAAESQTQSLAYSTDSGKTFTKYDGNPVLTATEPDFRDPKILWNDSAHEWNLIVSAGQKMNFYSSPDLKNWKYESSFGEGYGCHKGVWECPDLLKMPGGKWVLVVNINPGGPFGGSATQYFVGNWDGHRFSCDSKPETTKWMDYGKDHYATVTFSNAPNGRHVALPWMSNWQYAAVVPTMQYRSANGIPRDLSLFDDGDEQYLSVKPSPEVMQAFGKRTSQLSKACLVEIDHLRSNTVITLSNRKGEQVIMHYDAKARSFSVDRTNSGKTGFSDAFPCVTTAPTHGNVSKVYLFIDHSSIEVFGSDGKFAISNLVFPTTPYEKIVVKGGKYKIWEM</sequence>
<dbReference type="GO" id="GO:0004575">
    <property type="term" value="F:sucrose alpha-glucosidase activity"/>
    <property type="evidence" value="ECO:0007669"/>
    <property type="project" value="TreeGrafter"/>
</dbReference>
<dbReference type="InterPro" id="IPR013320">
    <property type="entry name" value="ConA-like_dom_sf"/>
</dbReference>
<dbReference type="SUPFAM" id="SSF49899">
    <property type="entry name" value="Concanavalin A-like lectins/glucanases"/>
    <property type="match status" value="1"/>
</dbReference>
<comment type="similarity">
    <text evidence="1 4">Belongs to the glycosyl hydrolase 32 family.</text>
</comment>
<dbReference type="InterPro" id="IPR013189">
    <property type="entry name" value="Glyco_hydro_32_C"/>
</dbReference>
<evidence type="ECO:0000313" key="10">
    <source>
        <dbReference type="Proteomes" id="UP000483362"/>
    </source>
</evidence>
<evidence type="ECO:0000259" key="7">
    <source>
        <dbReference type="Pfam" id="PF08244"/>
    </source>
</evidence>
<dbReference type="InterPro" id="IPR032313">
    <property type="entry name" value="DUF4980"/>
</dbReference>
<dbReference type="Proteomes" id="UP000483362">
    <property type="component" value="Unassembled WGS sequence"/>
</dbReference>
<dbReference type="PANTHER" id="PTHR42800">
    <property type="entry name" value="EXOINULINASE INUD (AFU_ORTHOLOGUE AFUA_5G00480)"/>
    <property type="match status" value="1"/>
</dbReference>
<dbReference type="GO" id="GO:0005737">
    <property type="term" value="C:cytoplasm"/>
    <property type="evidence" value="ECO:0007669"/>
    <property type="project" value="TreeGrafter"/>
</dbReference>
<dbReference type="PANTHER" id="PTHR42800:SF1">
    <property type="entry name" value="EXOINULINASE INUD (AFU_ORTHOLOGUE AFUA_5G00480)"/>
    <property type="match status" value="1"/>
</dbReference>
<dbReference type="Gene3D" id="2.115.10.20">
    <property type="entry name" value="Glycosyl hydrolase domain, family 43"/>
    <property type="match status" value="1"/>
</dbReference>
<organism evidence="9 10">
    <name type="scientific">Sodaliphilus pleomorphus</name>
    <dbReference type="NCBI Taxonomy" id="2606626"/>
    <lineage>
        <taxon>Bacteria</taxon>
        <taxon>Pseudomonadati</taxon>
        <taxon>Bacteroidota</taxon>
        <taxon>Bacteroidia</taxon>
        <taxon>Bacteroidales</taxon>
        <taxon>Muribaculaceae</taxon>
        <taxon>Sodaliphilus</taxon>
    </lineage>
</organism>
<dbReference type="SMART" id="SM00640">
    <property type="entry name" value="Glyco_32"/>
    <property type="match status" value="1"/>
</dbReference>
<dbReference type="InterPro" id="IPR023296">
    <property type="entry name" value="Glyco_hydro_beta-prop_sf"/>
</dbReference>
<evidence type="ECO:0000256" key="3">
    <source>
        <dbReference type="ARBA" id="ARBA00023295"/>
    </source>
</evidence>
<feature type="domain" description="Glycosyl hydrolase family 32 C-terminal" evidence="7">
    <location>
        <begin position="472"/>
        <end position="558"/>
    </location>
</feature>
<dbReference type="SUPFAM" id="SSF75005">
    <property type="entry name" value="Arabinanase/levansucrase/invertase"/>
    <property type="match status" value="1"/>
</dbReference>
<keyword evidence="10" id="KW-1185">Reference proteome</keyword>
<keyword evidence="5" id="KW-0732">Signal</keyword>